<sequence length="402" mass="44922">MNGSDREWILTKGKNQGEMLEGPVDRCTQSRALFQFQDHLSQQLIGVGPSTAPPYSSFPSHPLVPALFVIGDSSVDCGTNNFLGTFARADHLPYGRDFDTHQPTGRFSNGRIPVDYLALRLGLPFVPSYLGQTGAVDDMIHGVNYASAGAGIILSSGSELGQHMSLTQQIQQFADTLQQFILSMGEDAATNLISNSVFYISIGINDYIHYYLLNVSNVDNLYLPWHFNHFLASSLVQEIKNLYNLNVRKVVITGLAPIGCAPHYLWQYGNENGECVEQINDMAVEFNFLTRYMVENLAAELPDANIIFCDVFAGSMDILKNHERYGFNFTTEACCGMGKYKGWIMCLSSEMACSNSSNHIWWDQFHPTDSVNAILADNIWNGRHTKMCYPKNLEDMVIKMTK</sequence>
<gene>
    <name evidence="4" type="ORF">AYBTSS11_LOCUS4048</name>
</gene>
<dbReference type="Gramene" id="rna-AYBTSS11_LOCUS4048">
    <property type="protein sequence ID" value="CAJ1927169.1"/>
    <property type="gene ID" value="gene-AYBTSS11_LOCUS4048"/>
</dbReference>
<evidence type="ECO:0000256" key="1">
    <source>
        <dbReference type="ARBA" id="ARBA00008668"/>
    </source>
</evidence>
<proteinExistence type="inferred from homology"/>
<dbReference type="PANTHER" id="PTHR45648:SF13">
    <property type="entry name" value="OS02G0290900 PROTEIN"/>
    <property type="match status" value="1"/>
</dbReference>
<evidence type="ECO:0000313" key="5">
    <source>
        <dbReference type="Proteomes" id="UP001189624"/>
    </source>
</evidence>
<keyword evidence="5" id="KW-1185">Reference proteome</keyword>
<dbReference type="Gene3D" id="3.40.50.1110">
    <property type="entry name" value="SGNH hydrolase"/>
    <property type="match status" value="1"/>
</dbReference>
<dbReference type="GO" id="GO:0016788">
    <property type="term" value="F:hydrolase activity, acting on ester bonds"/>
    <property type="evidence" value="ECO:0007669"/>
    <property type="project" value="InterPro"/>
</dbReference>
<accession>A0AA86V880</accession>
<dbReference type="CDD" id="cd01837">
    <property type="entry name" value="SGNH_plant_lipase_like"/>
    <property type="match status" value="1"/>
</dbReference>
<dbReference type="AlphaFoldDB" id="A0AA86V880"/>
<keyword evidence="2" id="KW-0378">Hydrolase</keyword>
<dbReference type="GO" id="GO:0016042">
    <property type="term" value="P:lipid catabolic process"/>
    <property type="evidence" value="ECO:0007669"/>
    <property type="project" value="UniProtKB-KW"/>
</dbReference>
<dbReference type="InterPro" id="IPR035669">
    <property type="entry name" value="SGNH_plant_lipase-like"/>
</dbReference>
<dbReference type="Proteomes" id="UP001189624">
    <property type="component" value="Chromosome 2"/>
</dbReference>
<dbReference type="PANTHER" id="PTHR45648">
    <property type="entry name" value="GDSL LIPASE/ACYLHYDROLASE FAMILY PROTEIN (AFU_ORTHOLOGUE AFUA_4G14700)"/>
    <property type="match status" value="1"/>
</dbReference>
<dbReference type="EMBL" id="OY731399">
    <property type="protein sequence ID" value="CAJ1927169.1"/>
    <property type="molecule type" value="Genomic_DNA"/>
</dbReference>
<evidence type="ECO:0000256" key="3">
    <source>
        <dbReference type="ARBA" id="ARBA00022963"/>
    </source>
</evidence>
<protein>
    <submittedName>
        <fullName evidence="4">Uncharacterized protein</fullName>
    </submittedName>
</protein>
<name>A0AA86V880_9FABA</name>
<dbReference type="Pfam" id="PF00657">
    <property type="entry name" value="Lipase_GDSL"/>
    <property type="match status" value="1"/>
</dbReference>
<evidence type="ECO:0000313" key="4">
    <source>
        <dbReference type="EMBL" id="CAJ1927169.1"/>
    </source>
</evidence>
<keyword evidence="3" id="KW-0443">Lipid metabolism</keyword>
<dbReference type="InterPro" id="IPR036514">
    <property type="entry name" value="SGNH_hydro_sf"/>
</dbReference>
<dbReference type="InterPro" id="IPR051058">
    <property type="entry name" value="GDSL_Est/Lipase"/>
</dbReference>
<reference evidence="4" key="1">
    <citation type="submission" date="2023-10" db="EMBL/GenBank/DDBJ databases">
        <authorList>
            <person name="Domelevo Entfellner J.-B."/>
        </authorList>
    </citation>
    <scope>NUCLEOTIDE SEQUENCE</scope>
</reference>
<organism evidence="4 5">
    <name type="scientific">Sphenostylis stenocarpa</name>
    <dbReference type="NCBI Taxonomy" id="92480"/>
    <lineage>
        <taxon>Eukaryota</taxon>
        <taxon>Viridiplantae</taxon>
        <taxon>Streptophyta</taxon>
        <taxon>Embryophyta</taxon>
        <taxon>Tracheophyta</taxon>
        <taxon>Spermatophyta</taxon>
        <taxon>Magnoliopsida</taxon>
        <taxon>eudicotyledons</taxon>
        <taxon>Gunneridae</taxon>
        <taxon>Pentapetalae</taxon>
        <taxon>rosids</taxon>
        <taxon>fabids</taxon>
        <taxon>Fabales</taxon>
        <taxon>Fabaceae</taxon>
        <taxon>Papilionoideae</taxon>
        <taxon>50 kb inversion clade</taxon>
        <taxon>NPAAA clade</taxon>
        <taxon>indigoferoid/millettioid clade</taxon>
        <taxon>Phaseoleae</taxon>
        <taxon>Sphenostylis</taxon>
    </lineage>
</organism>
<evidence type="ECO:0000256" key="2">
    <source>
        <dbReference type="ARBA" id="ARBA00022801"/>
    </source>
</evidence>
<keyword evidence="3" id="KW-0442">Lipid degradation</keyword>
<dbReference type="SUPFAM" id="SSF52266">
    <property type="entry name" value="SGNH hydrolase"/>
    <property type="match status" value="1"/>
</dbReference>
<dbReference type="InterPro" id="IPR001087">
    <property type="entry name" value="GDSL"/>
</dbReference>
<comment type="similarity">
    <text evidence="1">Belongs to the 'GDSL' lipolytic enzyme family.</text>
</comment>